<dbReference type="SUPFAM" id="SSF48179">
    <property type="entry name" value="6-phosphogluconate dehydrogenase C-terminal domain-like"/>
    <property type="match status" value="1"/>
</dbReference>
<dbReference type="InterPro" id="IPR008927">
    <property type="entry name" value="6-PGluconate_DH-like_C_sf"/>
</dbReference>
<dbReference type="AlphaFoldDB" id="A0A8J3TZL4"/>
<evidence type="ECO:0000259" key="6">
    <source>
        <dbReference type="PROSITE" id="PS51176"/>
    </source>
</evidence>
<keyword evidence="5" id="KW-1133">Transmembrane helix</keyword>
<evidence type="ECO:0000256" key="1">
    <source>
        <dbReference type="ARBA" id="ARBA00007964"/>
    </source>
</evidence>
<dbReference type="SUPFAM" id="SSF51735">
    <property type="entry name" value="NAD(P)-binding Rossmann-fold domains"/>
    <property type="match status" value="1"/>
</dbReference>
<sequence>MTPIEGATIGSAVVVGTGLIGTSIALALRQRGVRVFLTDRDAAAGRLARELGAGEEWPADRTVDLAIIAVPPRFVAQQLLDLQKNDVARVYTDVASVKVLPLEQAAQLGCDLSTYVAGHPLAGRERSGPAAARADLFLGRPWALCPSAETTEQAVETVQELVELCGGNSVRVGAEEHDRAVAVISHAPHVTAAAVAAQLSEASDTALGLSGQGVRDVTRIAAGDPSLWTGILTGNAGPVAEVLEALVEDLSAVARSLRAFAGEGTAVAGVTDLLERGVRGTGRIPGKHGGPARTYAVVQVVIGDRPGELARLVQAAGETGVNIEDIRLEHAPGLPLGAAELYVQPEAAAALADGLRERGWHLPV</sequence>
<organism evidence="7 8">
    <name type="scientific">Planotetraspora phitsanulokensis</name>
    <dbReference type="NCBI Taxonomy" id="575192"/>
    <lineage>
        <taxon>Bacteria</taxon>
        <taxon>Bacillati</taxon>
        <taxon>Actinomycetota</taxon>
        <taxon>Actinomycetes</taxon>
        <taxon>Streptosporangiales</taxon>
        <taxon>Streptosporangiaceae</taxon>
        <taxon>Planotetraspora</taxon>
    </lineage>
</organism>
<dbReference type="Proteomes" id="UP000622547">
    <property type="component" value="Unassembled WGS sequence"/>
</dbReference>
<feature type="transmembrane region" description="Helical" evidence="5">
    <location>
        <begin position="6"/>
        <end position="28"/>
    </location>
</feature>
<dbReference type="NCBIfam" id="NF005111">
    <property type="entry name" value="PRK06545.2-3"/>
    <property type="match status" value="1"/>
</dbReference>
<dbReference type="GO" id="GO:0004665">
    <property type="term" value="F:prephenate dehydrogenase (NADP+) activity"/>
    <property type="evidence" value="ECO:0007669"/>
    <property type="project" value="InterPro"/>
</dbReference>
<dbReference type="InterPro" id="IPR036291">
    <property type="entry name" value="NAD(P)-bd_dom_sf"/>
</dbReference>
<dbReference type="InterPro" id="IPR003099">
    <property type="entry name" value="Prephen_DH"/>
</dbReference>
<evidence type="ECO:0000256" key="5">
    <source>
        <dbReference type="SAM" id="Phobius"/>
    </source>
</evidence>
<keyword evidence="2" id="KW-0560">Oxidoreductase</keyword>
<protein>
    <submittedName>
        <fullName evidence="7">Prephenate dehydrogenase</fullName>
    </submittedName>
</protein>
<gene>
    <name evidence="7" type="ORF">Pph01_05040</name>
</gene>
<dbReference type="SUPFAM" id="SSF55021">
    <property type="entry name" value="ACT-like"/>
    <property type="match status" value="1"/>
</dbReference>
<reference evidence="7 8" key="1">
    <citation type="submission" date="2021-01" db="EMBL/GenBank/DDBJ databases">
        <title>Whole genome shotgun sequence of Planotetraspora phitsanulokensis NBRC 104273.</title>
        <authorList>
            <person name="Komaki H."/>
            <person name="Tamura T."/>
        </authorList>
    </citation>
    <scope>NUCLEOTIDE SEQUENCE [LARGE SCALE GENOMIC DNA]</scope>
    <source>
        <strain evidence="7 8">NBRC 104273</strain>
    </source>
</reference>
<comment type="caution">
    <text evidence="7">The sequence shown here is derived from an EMBL/GenBank/DDBJ whole genome shotgun (WGS) entry which is preliminary data.</text>
</comment>
<comment type="similarity">
    <text evidence="1">Belongs to the prephenate/arogenate dehydrogenase family.</text>
</comment>
<dbReference type="NCBIfam" id="NF005112">
    <property type="entry name" value="PRK06545.2-4"/>
    <property type="match status" value="1"/>
</dbReference>
<feature type="domain" description="Prephenate/arogenate dehydrogenase" evidence="6">
    <location>
        <begin position="10"/>
        <end position="291"/>
    </location>
</feature>
<name>A0A8J3TZL4_9ACTN</name>
<accession>A0A8J3TZL4</accession>
<dbReference type="GO" id="GO:0006571">
    <property type="term" value="P:tyrosine biosynthetic process"/>
    <property type="evidence" value="ECO:0007669"/>
    <property type="project" value="InterPro"/>
</dbReference>
<dbReference type="Gene3D" id="3.30.70.260">
    <property type="match status" value="1"/>
</dbReference>
<dbReference type="GO" id="GO:0070403">
    <property type="term" value="F:NAD+ binding"/>
    <property type="evidence" value="ECO:0007669"/>
    <property type="project" value="InterPro"/>
</dbReference>
<dbReference type="RefSeq" id="WP_204071204.1">
    <property type="nucleotide sequence ID" value="NZ_BAABHI010000039.1"/>
</dbReference>
<dbReference type="InterPro" id="IPR046825">
    <property type="entry name" value="PDH_C"/>
</dbReference>
<proteinExistence type="inferred from homology"/>
<dbReference type="PANTHER" id="PTHR21363:SF0">
    <property type="entry name" value="PREPHENATE DEHYDROGENASE [NADP(+)]"/>
    <property type="match status" value="1"/>
</dbReference>
<evidence type="ECO:0000256" key="3">
    <source>
        <dbReference type="ARBA" id="ARBA00023141"/>
    </source>
</evidence>
<dbReference type="Gene3D" id="3.40.50.720">
    <property type="entry name" value="NAD(P)-binding Rossmann-like Domain"/>
    <property type="match status" value="1"/>
</dbReference>
<evidence type="ECO:0000313" key="7">
    <source>
        <dbReference type="EMBL" id="GII35501.1"/>
    </source>
</evidence>
<keyword evidence="3" id="KW-0057">Aromatic amino acid biosynthesis</keyword>
<dbReference type="EMBL" id="BOOP01000001">
    <property type="protein sequence ID" value="GII35501.1"/>
    <property type="molecule type" value="Genomic_DNA"/>
</dbReference>
<dbReference type="InterPro" id="IPR045865">
    <property type="entry name" value="ACT-like_dom_sf"/>
</dbReference>
<dbReference type="GO" id="GO:0008977">
    <property type="term" value="F:prephenate dehydrogenase (NAD+) activity"/>
    <property type="evidence" value="ECO:0007669"/>
    <property type="project" value="InterPro"/>
</dbReference>
<keyword evidence="5" id="KW-0472">Membrane</keyword>
<dbReference type="PANTHER" id="PTHR21363">
    <property type="entry name" value="PREPHENATE DEHYDROGENASE"/>
    <property type="match status" value="1"/>
</dbReference>
<dbReference type="NCBIfam" id="NF005109">
    <property type="entry name" value="PRK06545.2-1"/>
    <property type="match status" value="1"/>
</dbReference>
<keyword evidence="3" id="KW-0028">Amino-acid biosynthesis</keyword>
<dbReference type="PROSITE" id="PS51176">
    <property type="entry name" value="PDH_ADH"/>
    <property type="match status" value="1"/>
</dbReference>
<evidence type="ECO:0000313" key="8">
    <source>
        <dbReference type="Proteomes" id="UP000622547"/>
    </source>
</evidence>
<evidence type="ECO:0000256" key="2">
    <source>
        <dbReference type="ARBA" id="ARBA00023002"/>
    </source>
</evidence>
<keyword evidence="8" id="KW-1185">Reference proteome</keyword>
<dbReference type="InterPro" id="IPR050812">
    <property type="entry name" value="Preph/Arog_dehydrog"/>
</dbReference>
<keyword evidence="5" id="KW-0812">Transmembrane</keyword>
<dbReference type="Pfam" id="PF02153">
    <property type="entry name" value="PDH_N"/>
    <property type="match status" value="1"/>
</dbReference>
<dbReference type="Pfam" id="PF20463">
    <property type="entry name" value="PDH_C"/>
    <property type="match status" value="1"/>
</dbReference>
<comment type="pathway">
    <text evidence="4">Amino-acid biosynthesis.</text>
</comment>
<evidence type="ECO:0000256" key="4">
    <source>
        <dbReference type="ARBA" id="ARBA00029440"/>
    </source>
</evidence>
<dbReference type="Gene3D" id="1.10.3660.10">
    <property type="entry name" value="6-phosphogluconate dehydrogenase C-terminal like domain"/>
    <property type="match status" value="1"/>
</dbReference>
<dbReference type="InterPro" id="IPR046826">
    <property type="entry name" value="PDH_N"/>
</dbReference>